<dbReference type="SUPFAM" id="SSF51366">
    <property type="entry name" value="Ribulose-phoshate binding barrel"/>
    <property type="match status" value="1"/>
</dbReference>
<dbReference type="Proteomes" id="UP000551616">
    <property type="component" value="Unassembled WGS sequence"/>
</dbReference>
<dbReference type="Pfam" id="PF00697">
    <property type="entry name" value="PRAI"/>
    <property type="match status" value="1"/>
</dbReference>
<dbReference type="AlphaFoldDB" id="A0A7V8V430"/>
<keyword evidence="8 9" id="KW-0413">Isomerase</keyword>
<dbReference type="InterPro" id="IPR013785">
    <property type="entry name" value="Aldolase_TIM"/>
</dbReference>
<evidence type="ECO:0000256" key="4">
    <source>
        <dbReference type="ARBA" id="ARBA00022272"/>
    </source>
</evidence>
<dbReference type="InterPro" id="IPR044643">
    <property type="entry name" value="TrpF_fam"/>
</dbReference>
<protein>
    <recommendedName>
        <fullName evidence="4 9">N-(5'-phosphoribosyl)anthranilate isomerase</fullName>
        <shortName evidence="9">PRAI</shortName>
        <ecNumber evidence="3 9">5.3.1.24</ecNumber>
    </recommendedName>
</protein>
<dbReference type="GO" id="GO:0004640">
    <property type="term" value="F:phosphoribosylanthranilate isomerase activity"/>
    <property type="evidence" value="ECO:0007669"/>
    <property type="project" value="UniProtKB-UniRule"/>
</dbReference>
<dbReference type="InterPro" id="IPR011060">
    <property type="entry name" value="RibuloseP-bd_barrel"/>
</dbReference>
<dbReference type="HAMAP" id="MF_00135">
    <property type="entry name" value="PRAI"/>
    <property type="match status" value="1"/>
</dbReference>
<keyword evidence="6 9" id="KW-0822">Tryptophan biosynthesis</keyword>
<comment type="caution">
    <text evidence="11">The sequence shown here is derived from an EMBL/GenBank/DDBJ whole genome shotgun (WGS) entry which is preliminary data.</text>
</comment>
<evidence type="ECO:0000256" key="6">
    <source>
        <dbReference type="ARBA" id="ARBA00022822"/>
    </source>
</evidence>
<comment type="similarity">
    <text evidence="9">Belongs to the TrpF family.</text>
</comment>
<evidence type="ECO:0000313" key="12">
    <source>
        <dbReference type="Proteomes" id="UP000551616"/>
    </source>
</evidence>
<organism evidence="11 12">
    <name type="scientific">Bremerella alba</name>
    <dbReference type="NCBI Taxonomy" id="980252"/>
    <lineage>
        <taxon>Bacteria</taxon>
        <taxon>Pseudomonadati</taxon>
        <taxon>Planctomycetota</taxon>
        <taxon>Planctomycetia</taxon>
        <taxon>Pirellulales</taxon>
        <taxon>Pirellulaceae</taxon>
        <taxon>Bremerella</taxon>
    </lineage>
</organism>
<keyword evidence="12" id="KW-1185">Reference proteome</keyword>
<name>A0A7V8V430_9BACT</name>
<dbReference type="UniPathway" id="UPA00035">
    <property type="reaction ID" value="UER00042"/>
</dbReference>
<dbReference type="EMBL" id="JABRWO010000003">
    <property type="protein sequence ID" value="MBA2114416.1"/>
    <property type="molecule type" value="Genomic_DNA"/>
</dbReference>
<dbReference type="GO" id="GO:0000162">
    <property type="term" value="P:L-tryptophan biosynthetic process"/>
    <property type="evidence" value="ECO:0007669"/>
    <property type="project" value="UniProtKB-UniRule"/>
</dbReference>
<evidence type="ECO:0000313" key="11">
    <source>
        <dbReference type="EMBL" id="MBA2114416.1"/>
    </source>
</evidence>
<dbReference type="InterPro" id="IPR001240">
    <property type="entry name" value="PRAI_dom"/>
</dbReference>
<accession>A0A7V8V430</accession>
<reference evidence="11 12" key="1">
    <citation type="submission" date="2020-05" db="EMBL/GenBank/DDBJ databases">
        <title>Bremerella alba sp. nov., a novel planctomycete isolated from the surface of the macroalga Fucus spiralis.</title>
        <authorList>
            <person name="Godinho O."/>
            <person name="Botelho R."/>
            <person name="Albuquerque L."/>
            <person name="Wiegand S."/>
            <person name="Da Costa M.S."/>
            <person name="Lobo-Da-Cunha A."/>
            <person name="Jogler C."/>
            <person name="Lage O.M."/>
        </authorList>
    </citation>
    <scope>NUCLEOTIDE SEQUENCE [LARGE SCALE GENOMIC DNA]</scope>
    <source>
        <strain evidence="11 12">FF15</strain>
    </source>
</reference>
<dbReference type="Gene3D" id="3.20.20.70">
    <property type="entry name" value="Aldolase class I"/>
    <property type="match status" value="1"/>
</dbReference>
<dbReference type="CDD" id="cd00405">
    <property type="entry name" value="PRAI"/>
    <property type="match status" value="1"/>
</dbReference>
<dbReference type="RefSeq" id="WP_207395859.1">
    <property type="nucleotide sequence ID" value="NZ_JABRWO010000003.1"/>
</dbReference>
<evidence type="ECO:0000256" key="7">
    <source>
        <dbReference type="ARBA" id="ARBA00023141"/>
    </source>
</evidence>
<sequence>MPVPDIFRIKICGLNDFENAIAVAHSGADAIGLNFFPQSKRCVEKKTAVKIANTIRGEVQIVGLFVNATQEEIEQTHDQVGFNWIQLHGDESAEFAQSVNQATGVPILAASRGSLSRWATLPNDLHPHALLMDAAVPGFFGGTGQLSNWDLAATWHTMPHLKHLVLAGGLTPLNVAEAIQAVQPTAVDVAGGVENNGRPGVKDLVKVEAFVSAARKAFAELPQE</sequence>
<evidence type="ECO:0000256" key="8">
    <source>
        <dbReference type="ARBA" id="ARBA00023235"/>
    </source>
</evidence>
<evidence type="ECO:0000256" key="3">
    <source>
        <dbReference type="ARBA" id="ARBA00012572"/>
    </source>
</evidence>
<feature type="domain" description="N-(5'phosphoribosyl) anthranilate isomerase (PRAI)" evidence="10">
    <location>
        <begin position="9"/>
        <end position="212"/>
    </location>
</feature>
<dbReference type="PANTHER" id="PTHR42894:SF1">
    <property type="entry name" value="N-(5'-PHOSPHORIBOSYL)ANTHRANILATE ISOMERASE"/>
    <property type="match status" value="1"/>
</dbReference>
<dbReference type="PANTHER" id="PTHR42894">
    <property type="entry name" value="N-(5'-PHOSPHORIBOSYL)ANTHRANILATE ISOMERASE"/>
    <property type="match status" value="1"/>
</dbReference>
<keyword evidence="7 9" id="KW-0057">Aromatic amino acid biosynthesis</keyword>
<evidence type="ECO:0000256" key="9">
    <source>
        <dbReference type="HAMAP-Rule" id="MF_00135"/>
    </source>
</evidence>
<evidence type="ECO:0000259" key="10">
    <source>
        <dbReference type="Pfam" id="PF00697"/>
    </source>
</evidence>
<proteinExistence type="inferred from homology"/>
<evidence type="ECO:0000256" key="5">
    <source>
        <dbReference type="ARBA" id="ARBA00022605"/>
    </source>
</evidence>
<dbReference type="EC" id="5.3.1.24" evidence="3 9"/>
<evidence type="ECO:0000256" key="2">
    <source>
        <dbReference type="ARBA" id="ARBA00004664"/>
    </source>
</evidence>
<evidence type="ECO:0000256" key="1">
    <source>
        <dbReference type="ARBA" id="ARBA00001164"/>
    </source>
</evidence>
<keyword evidence="5 9" id="KW-0028">Amino-acid biosynthesis</keyword>
<gene>
    <name evidence="9 11" type="primary">trpF</name>
    <name evidence="11" type="ORF">HOV93_15750</name>
</gene>
<comment type="catalytic activity">
    <reaction evidence="1 9">
        <text>N-(5-phospho-beta-D-ribosyl)anthranilate = 1-(2-carboxyphenylamino)-1-deoxy-D-ribulose 5-phosphate</text>
        <dbReference type="Rhea" id="RHEA:21540"/>
        <dbReference type="ChEBI" id="CHEBI:18277"/>
        <dbReference type="ChEBI" id="CHEBI:58613"/>
        <dbReference type="EC" id="5.3.1.24"/>
    </reaction>
</comment>
<comment type="pathway">
    <text evidence="2 9">Amino-acid biosynthesis; L-tryptophan biosynthesis; L-tryptophan from chorismate: step 3/5.</text>
</comment>